<name>A0ABU0TDM6_9ACTN</name>
<dbReference type="EMBL" id="JAUSZI010000002">
    <property type="protein sequence ID" value="MDQ1033056.1"/>
    <property type="molecule type" value="Genomic_DNA"/>
</dbReference>
<evidence type="ECO:0000313" key="1">
    <source>
        <dbReference type="EMBL" id="MDQ1033056.1"/>
    </source>
</evidence>
<dbReference type="Proteomes" id="UP001230328">
    <property type="component" value="Unassembled WGS sequence"/>
</dbReference>
<protein>
    <submittedName>
        <fullName evidence="1">Uncharacterized protein</fullName>
    </submittedName>
</protein>
<sequence length="106" mass="11822">MAADWDALDWTCPTCAAPRAKTCTTKDGCPRPMHLARRFTSILLQVALHRGLGQPPAERAQIVRSLTTVQESDTSAREGYLWHQAADELWLWDQVVARADRHAAAL</sequence>
<organism evidence="1 2">
    <name type="scientific">Streptomyces umbrinus</name>
    <dbReference type="NCBI Taxonomy" id="67370"/>
    <lineage>
        <taxon>Bacteria</taxon>
        <taxon>Bacillati</taxon>
        <taxon>Actinomycetota</taxon>
        <taxon>Actinomycetes</taxon>
        <taxon>Kitasatosporales</taxon>
        <taxon>Streptomycetaceae</taxon>
        <taxon>Streptomyces</taxon>
        <taxon>Streptomyces phaeochromogenes group</taxon>
    </lineage>
</organism>
<reference evidence="1 2" key="1">
    <citation type="submission" date="2023-07" db="EMBL/GenBank/DDBJ databases">
        <title>Comparative genomics of wheat-associated soil bacteria to identify genetic determinants of phenazine resistance.</title>
        <authorList>
            <person name="Mouncey N."/>
        </authorList>
    </citation>
    <scope>NUCLEOTIDE SEQUENCE [LARGE SCALE GENOMIC DNA]</scope>
    <source>
        <strain evidence="1 2">V2I4</strain>
    </source>
</reference>
<dbReference type="RefSeq" id="WP_307530175.1">
    <property type="nucleotide sequence ID" value="NZ_JAUSZI010000002.1"/>
</dbReference>
<keyword evidence="2" id="KW-1185">Reference proteome</keyword>
<proteinExistence type="predicted"/>
<gene>
    <name evidence="1" type="ORF">QF035_010638</name>
</gene>
<comment type="caution">
    <text evidence="1">The sequence shown here is derived from an EMBL/GenBank/DDBJ whole genome shotgun (WGS) entry which is preliminary data.</text>
</comment>
<accession>A0ABU0TDM6</accession>
<evidence type="ECO:0000313" key="2">
    <source>
        <dbReference type="Proteomes" id="UP001230328"/>
    </source>
</evidence>